<evidence type="ECO:0000313" key="2">
    <source>
        <dbReference type="EMBL" id="ESO97882.1"/>
    </source>
</evidence>
<sequence length="449" mass="50063">MQGRATPAPIFNQRKRQRQAMFTDANQPGPPNKMPDLMPVGGFTGGQRQPTFNRSVCGGLNKTAIPNPISSCKPNFGNRQPNVGFNSSKPNNIEFNHSALPTNSFNHSASSTNNYNQSKTSENFPKNNFNQSNNQGKSINQSNYRSGFNQSSNRHNYNQPTNSYGTQRKDSSSVDFGPNGPYSKQRQYGGAPPNQGNQRQQFQPNCSYDQPTTNFDGSMPGNSGVHTVNSYDSRFQSTSMFGNTGSRGSDYGQSVSNSSNWNLAFGNKNPPQQTMFSNNNRNNRYQPNFITNSQQFRSNEKQIVQQPTTKSKIVQKPPEIDKSLKIITTDIDGCKKWGQRKGANMNLLFEVFGMVDSAVLMNQSGTGKEFILKDGMDTIQCLFYEIDRSLPRLTRGQWHRCVGTYEGKTGKMKCVAVRPAGPEERKLAKLTMYLSNKSLEGFSRAISEQ</sequence>
<dbReference type="GO" id="GO:0051445">
    <property type="term" value="P:regulation of meiotic cell cycle"/>
    <property type="evidence" value="ECO:0007669"/>
    <property type="project" value="TreeGrafter"/>
</dbReference>
<feature type="compositionally biased region" description="Polar residues" evidence="1">
    <location>
        <begin position="139"/>
        <end position="166"/>
    </location>
</feature>
<dbReference type="AlphaFoldDB" id="V4ALA4"/>
<feature type="compositionally biased region" description="Low complexity" evidence="1">
    <location>
        <begin position="123"/>
        <end position="138"/>
    </location>
</feature>
<keyword evidence="3" id="KW-1185">Reference proteome</keyword>
<dbReference type="Proteomes" id="UP000030746">
    <property type="component" value="Unassembled WGS sequence"/>
</dbReference>
<dbReference type="GO" id="GO:0007129">
    <property type="term" value="P:homologous chromosome pairing at meiosis"/>
    <property type="evidence" value="ECO:0007669"/>
    <property type="project" value="InterPro"/>
</dbReference>
<dbReference type="KEGG" id="lgi:LOTGIDRAFT_228416"/>
<dbReference type="OrthoDB" id="10028206at2759"/>
<dbReference type="STRING" id="225164.V4ALA4"/>
<gene>
    <name evidence="2" type="ORF">LOTGIDRAFT_228416</name>
</gene>
<evidence type="ECO:0000313" key="3">
    <source>
        <dbReference type="Proteomes" id="UP000030746"/>
    </source>
</evidence>
<dbReference type="GO" id="GO:0000711">
    <property type="term" value="P:meiotic DNA repair synthesis"/>
    <property type="evidence" value="ECO:0007669"/>
    <property type="project" value="InterPro"/>
</dbReference>
<dbReference type="GeneID" id="20247658"/>
<dbReference type="RefSeq" id="XP_009051722.1">
    <property type="nucleotide sequence ID" value="XM_009053474.1"/>
</dbReference>
<feature type="compositionally biased region" description="Polar residues" evidence="1">
    <location>
        <begin position="71"/>
        <end position="122"/>
    </location>
</feature>
<dbReference type="CTD" id="20247658"/>
<dbReference type="EMBL" id="KB201304">
    <property type="protein sequence ID" value="ESO97882.1"/>
    <property type="molecule type" value="Genomic_DNA"/>
</dbReference>
<dbReference type="InterPro" id="IPR033536">
    <property type="entry name" value="Spata22"/>
</dbReference>
<dbReference type="OMA" id="NCREFLV"/>
<feature type="region of interest" description="Disordered" evidence="1">
    <location>
        <begin position="1"/>
        <end position="37"/>
    </location>
</feature>
<dbReference type="PANTHER" id="PTHR35258">
    <property type="entry name" value="SPERMATOGENESIS-ASSOCIATED PROTEIN 22"/>
    <property type="match status" value="1"/>
</dbReference>
<evidence type="ECO:0000256" key="1">
    <source>
        <dbReference type="SAM" id="MobiDB-lite"/>
    </source>
</evidence>
<dbReference type="PANTHER" id="PTHR35258:SF1">
    <property type="entry name" value="SPERMATOGENESIS-ASSOCIATED PROTEIN 22"/>
    <property type="match status" value="1"/>
</dbReference>
<dbReference type="GO" id="GO:0007276">
    <property type="term" value="P:gamete generation"/>
    <property type="evidence" value="ECO:0007669"/>
    <property type="project" value="InterPro"/>
</dbReference>
<evidence type="ECO:0008006" key="4">
    <source>
        <dbReference type="Google" id="ProtNLM"/>
    </source>
</evidence>
<proteinExistence type="predicted"/>
<feature type="region of interest" description="Disordered" evidence="1">
    <location>
        <begin position="71"/>
        <end position="216"/>
    </location>
</feature>
<organism evidence="2 3">
    <name type="scientific">Lottia gigantea</name>
    <name type="common">Giant owl limpet</name>
    <dbReference type="NCBI Taxonomy" id="225164"/>
    <lineage>
        <taxon>Eukaryota</taxon>
        <taxon>Metazoa</taxon>
        <taxon>Spiralia</taxon>
        <taxon>Lophotrochozoa</taxon>
        <taxon>Mollusca</taxon>
        <taxon>Gastropoda</taxon>
        <taxon>Patellogastropoda</taxon>
        <taxon>Lottioidea</taxon>
        <taxon>Lottiidae</taxon>
        <taxon>Lottia</taxon>
    </lineage>
</organism>
<accession>V4ALA4</accession>
<protein>
    <recommendedName>
        <fullName evidence="4">Spermatogenesis-associated protein 22</fullName>
    </recommendedName>
</protein>
<dbReference type="HOGENOM" id="CLU_610139_0_0_1"/>
<reference evidence="2 3" key="1">
    <citation type="journal article" date="2013" name="Nature">
        <title>Insights into bilaterian evolution from three spiralian genomes.</title>
        <authorList>
            <person name="Simakov O."/>
            <person name="Marletaz F."/>
            <person name="Cho S.J."/>
            <person name="Edsinger-Gonzales E."/>
            <person name="Havlak P."/>
            <person name="Hellsten U."/>
            <person name="Kuo D.H."/>
            <person name="Larsson T."/>
            <person name="Lv J."/>
            <person name="Arendt D."/>
            <person name="Savage R."/>
            <person name="Osoegawa K."/>
            <person name="de Jong P."/>
            <person name="Grimwood J."/>
            <person name="Chapman J.A."/>
            <person name="Shapiro H."/>
            <person name="Aerts A."/>
            <person name="Otillar R.P."/>
            <person name="Terry A.Y."/>
            <person name="Boore J.L."/>
            <person name="Grigoriev I.V."/>
            <person name="Lindberg D.R."/>
            <person name="Seaver E.C."/>
            <person name="Weisblat D.A."/>
            <person name="Putnam N.H."/>
            <person name="Rokhsar D.S."/>
        </authorList>
    </citation>
    <scope>NUCLEOTIDE SEQUENCE [LARGE SCALE GENOMIC DNA]</scope>
</reference>
<feature type="compositionally biased region" description="Polar residues" evidence="1">
    <location>
        <begin position="194"/>
        <end position="216"/>
    </location>
</feature>
<name>V4ALA4_LOTGI</name>